<name>A0ACC2THE1_9FUNG</name>
<reference evidence="1" key="1">
    <citation type="submission" date="2022-04" db="EMBL/GenBank/DDBJ databases">
        <title>Genome of the entomopathogenic fungus Entomophthora muscae.</title>
        <authorList>
            <person name="Elya C."/>
            <person name="Lovett B.R."/>
            <person name="Lee E."/>
            <person name="Macias A.M."/>
            <person name="Hajek A.E."/>
            <person name="De Bivort B.L."/>
            <person name="Kasson M.T."/>
            <person name="De Fine Licht H.H."/>
            <person name="Stajich J.E."/>
        </authorList>
    </citation>
    <scope>NUCLEOTIDE SEQUENCE</scope>
    <source>
        <strain evidence="1">Berkeley</strain>
    </source>
</reference>
<dbReference type="EMBL" id="QTSX02002870">
    <property type="protein sequence ID" value="KAJ9074125.1"/>
    <property type="molecule type" value="Genomic_DNA"/>
</dbReference>
<evidence type="ECO:0000313" key="2">
    <source>
        <dbReference type="Proteomes" id="UP001165960"/>
    </source>
</evidence>
<organism evidence="1 2">
    <name type="scientific">Entomophthora muscae</name>
    <dbReference type="NCBI Taxonomy" id="34485"/>
    <lineage>
        <taxon>Eukaryota</taxon>
        <taxon>Fungi</taxon>
        <taxon>Fungi incertae sedis</taxon>
        <taxon>Zoopagomycota</taxon>
        <taxon>Entomophthoromycotina</taxon>
        <taxon>Entomophthoromycetes</taxon>
        <taxon>Entomophthorales</taxon>
        <taxon>Entomophthoraceae</taxon>
        <taxon>Entomophthora</taxon>
    </lineage>
</organism>
<gene>
    <name evidence="1" type="ORF">DSO57_1009451</name>
</gene>
<protein>
    <submittedName>
        <fullName evidence="1">Uncharacterized protein</fullName>
    </submittedName>
</protein>
<accession>A0ACC2THE1</accession>
<dbReference type="Proteomes" id="UP001165960">
    <property type="component" value="Unassembled WGS sequence"/>
</dbReference>
<evidence type="ECO:0000313" key="1">
    <source>
        <dbReference type="EMBL" id="KAJ9074125.1"/>
    </source>
</evidence>
<proteinExistence type="predicted"/>
<keyword evidence="2" id="KW-1185">Reference proteome</keyword>
<sequence length="763" mass="87285">MDEENYELPPDIKKLVRELGHAKRSELSKSNLSLTSLSREPVSVNPMGTDWTEAQDFVLFMASKKNIEDMEKIAAMLPNRTAEQCRLRWNYLNAPPQIKKKMTEPKSEPPKQPTPDQSLQALLDNSFNLTSNYSMNNFDEFFKNLKPDNCLPNRPATYTPNPQPGPSSQLATNEDALFNELFNNGTTVPNPRIPNNPKNNNYFDPQNTGSLGFNVNSQFQNNPLFNAMNFETSIPSGIPQTNQVYAAPQKTEQMPEATVMASQKRPHEPTLEEEVRSNTTTSVKEKIIEIANLLRQNPQLVPVIQRLSEITSQLPKEVTADQLLKSVELSSAAESGYKQNTFNSSESHSYPRRGVKRPTTNSMSITPQSAEATRPNNYTNDLLLYQFATQELPEEIDGDDDFVNKDYTRSRDVGDQPVVTNKELNDLFDDYESSAGEEISQQNPRPKAATYKMESPLFSLEILNRIRSQQQQNLQLVLQAYAIECRFRGPESEKAVYWKSQAMYIKKLNDYGQLSTSTSLDISAIDPDDNRAFISFLKVPGAEYMGAMLETIANPPESIMNSCHVGGPSSSKSKLPILSMRKRDWAVYFPEKDFIAPNSPKNVVDKARIISILVDEIFMPIFDKRLKPFFTIIKKRDRPIFIPAEDSLFTIGLYKFGDDWASIRSHLLPPRTSRQLENRFNNLKSRRAQYTPIQQYYLRQIKPLTLDEEERLTQGVRAYGRKFRIISQRMIPNRPSFVLKRAWKEMEDRKYALKKPVFLDNYP</sequence>
<comment type="caution">
    <text evidence="1">The sequence shown here is derived from an EMBL/GenBank/DDBJ whole genome shotgun (WGS) entry which is preliminary data.</text>
</comment>